<dbReference type="InterPro" id="IPR011545">
    <property type="entry name" value="DEAD/DEAH_box_helicase_dom"/>
</dbReference>
<dbReference type="SMART" id="SM00487">
    <property type="entry name" value="DEXDc"/>
    <property type="match status" value="1"/>
</dbReference>
<organism evidence="12 13">
    <name type="scientific">Prorocentrum cordatum</name>
    <dbReference type="NCBI Taxonomy" id="2364126"/>
    <lineage>
        <taxon>Eukaryota</taxon>
        <taxon>Sar</taxon>
        <taxon>Alveolata</taxon>
        <taxon>Dinophyceae</taxon>
        <taxon>Prorocentrales</taxon>
        <taxon>Prorocentraceae</taxon>
        <taxon>Prorocentrum</taxon>
    </lineage>
</organism>
<dbReference type="Gene3D" id="1.10.720.30">
    <property type="entry name" value="SAP domain"/>
    <property type="match status" value="2"/>
</dbReference>
<name>A0ABN9R4M8_9DINO</name>
<feature type="non-terminal residue" evidence="12">
    <location>
        <position position="756"/>
    </location>
</feature>
<evidence type="ECO:0000259" key="9">
    <source>
        <dbReference type="PROSITE" id="PS50800"/>
    </source>
</evidence>
<evidence type="ECO:0000256" key="3">
    <source>
        <dbReference type="ARBA" id="ARBA00022801"/>
    </source>
</evidence>
<protein>
    <recommendedName>
        <fullName evidence="7">DNA 3'-5' helicase</fullName>
        <ecNumber evidence="7">5.6.2.4</ecNumber>
    </recommendedName>
</protein>
<dbReference type="Pfam" id="PF00271">
    <property type="entry name" value="Helicase_C"/>
    <property type="match status" value="1"/>
</dbReference>
<accession>A0ABN9R4M8</accession>
<dbReference type="PROSITE" id="PS51194">
    <property type="entry name" value="HELICASE_CTER"/>
    <property type="match status" value="1"/>
</dbReference>
<proteinExistence type="inferred from homology"/>
<evidence type="ECO:0000256" key="7">
    <source>
        <dbReference type="ARBA" id="ARBA00034808"/>
    </source>
</evidence>
<dbReference type="EMBL" id="CAUYUJ010005458">
    <property type="protein sequence ID" value="CAK0813733.1"/>
    <property type="molecule type" value="Genomic_DNA"/>
</dbReference>
<evidence type="ECO:0000256" key="1">
    <source>
        <dbReference type="ARBA" id="ARBA00005446"/>
    </source>
</evidence>
<feature type="compositionally biased region" description="Low complexity" evidence="8">
    <location>
        <begin position="33"/>
        <end position="42"/>
    </location>
</feature>
<evidence type="ECO:0000313" key="12">
    <source>
        <dbReference type="EMBL" id="CAK0813733.1"/>
    </source>
</evidence>
<feature type="region of interest" description="Disordered" evidence="8">
    <location>
        <begin position="1"/>
        <end position="129"/>
    </location>
</feature>
<keyword evidence="2" id="KW-0547">Nucleotide-binding</keyword>
<dbReference type="PANTHER" id="PTHR13710">
    <property type="entry name" value="DNA HELICASE RECQ FAMILY MEMBER"/>
    <property type="match status" value="1"/>
</dbReference>
<keyword evidence="13" id="KW-1185">Reference proteome</keyword>
<dbReference type="Pfam" id="PF02037">
    <property type="entry name" value="SAP"/>
    <property type="match status" value="2"/>
</dbReference>
<feature type="region of interest" description="Disordered" evidence="8">
    <location>
        <begin position="301"/>
        <end position="328"/>
    </location>
</feature>
<dbReference type="Gene3D" id="3.40.50.300">
    <property type="entry name" value="P-loop containing nucleotide triphosphate hydrolases"/>
    <property type="match status" value="2"/>
</dbReference>
<dbReference type="SUPFAM" id="SSF52540">
    <property type="entry name" value="P-loop containing nucleoside triphosphate hydrolases"/>
    <property type="match status" value="1"/>
</dbReference>
<dbReference type="Proteomes" id="UP001189429">
    <property type="component" value="Unassembled WGS sequence"/>
</dbReference>
<dbReference type="SMART" id="SM00490">
    <property type="entry name" value="HELICc"/>
    <property type="match status" value="1"/>
</dbReference>
<feature type="compositionally biased region" description="Low complexity" evidence="8">
    <location>
        <begin position="307"/>
        <end position="325"/>
    </location>
</feature>
<feature type="compositionally biased region" description="Low complexity" evidence="8">
    <location>
        <begin position="107"/>
        <end position="116"/>
    </location>
</feature>
<feature type="domain" description="SAP" evidence="9">
    <location>
        <begin position="240"/>
        <end position="274"/>
    </location>
</feature>
<reference evidence="12" key="1">
    <citation type="submission" date="2023-10" db="EMBL/GenBank/DDBJ databases">
        <authorList>
            <person name="Chen Y."/>
            <person name="Shah S."/>
            <person name="Dougan E. K."/>
            <person name="Thang M."/>
            <person name="Chan C."/>
        </authorList>
    </citation>
    <scope>NUCLEOTIDE SEQUENCE [LARGE SCALE GENOMIC DNA]</scope>
</reference>
<dbReference type="SUPFAM" id="SSF68906">
    <property type="entry name" value="SAP domain"/>
    <property type="match status" value="2"/>
</dbReference>
<feature type="domain" description="Helicase C-terminal" evidence="11">
    <location>
        <begin position="548"/>
        <end position="710"/>
    </location>
</feature>
<comment type="similarity">
    <text evidence="1">Belongs to the helicase family. RecQ subfamily.</text>
</comment>
<evidence type="ECO:0000256" key="5">
    <source>
        <dbReference type="ARBA" id="ARBA00022840"/>
    </source>
</evidence>
<feature type="domain" description="SAP" evidence="9">
    <location>
        <begin position="199"/>
        <end position="233"/>
    </location>
</feature>
<evidence type="ECO:0000259" key="10">
    <source>
        <dbReference type="PROSITE" id="PS51192"/>
    </source>
</evidence>
<gene>
    <name evidence="12" type="ORF">PCOR1329_LOCUS17554</name>
</gene>
<dbReference type="InterPro" id="IPR001650">
    <property type="entry name" value="Helicase_C-like"/>
</dbReference>
<evidence type="ECO:0000259" key="11">
    <source>
        <dbReference type="PROSITE" id="PS51194"/>
    </source>
</evidence>
<dbReference type="InterPro" id="IPR027417">
    <property type="entry name" value="P-loop_NTPase"/>
</dbReference>
<dbReference type="SMART" id="SM00513">
    <property type="entry name" value="SAP"/>
    <property type="match status" value="2"/>
</dbReference>
<comment type="catalytic activity">
    <reaction evidence="6">
        <text>Couples ATP hydrolysis with the unwinding of duplex DNA by translocating in the 3'-5' direction.</text>
        <dbReference type="EC" id="5.6.2.4"/>
    </reaction>
</comment>
<dbReference type="PROSITE" id="PS51192">
    <property type="entry name" value="HELICASE_ATP_BIND_1"/>
    <property type="match status" value="1"/>
</dbReference>
<dbReference type="InterPro" id="IPR036361">
    <property type="entry name" value="SAP_dom_sf"/>
</dbReference>
<keyword evidence="4" id="KW-0347">Helicase</keyword>
<dbReference type="InterPro" id="IPR014001">
    <property type="entry name" value="Helicase_ATP-bd"/>
</dbReference>
<evidence type="ECO:0000256" key="2">
    <source>
        <dbReference type="ARBA" id="ARBA00022741"/>
    </source>
</evidence>
<feature type="compositionally biased region" description="Pro residues" evidence="8">
    <location>
        <begin position="117"/>
        <end position="128"/>
    </location>
</feature>
<dbReference type="InterPro" id="IPR003034">
    <property type="entry name" value="SAP_dom"/>
</dbReference>
<dbReference type="EC" id="5.6.2.4" evidence="7"/>
<keyword evidence="5" id="KW-0067">ATP-binding</keyword>
<keyword evidence="3" id="KW-0378">Hydrolase</keyword>
<evidence type="ECO:0000313" key="13">
    <source>
        <dbReference type="Proteomes" id="UP001189429"/>
    </source>
</evidence>
<dbReference type="InterPro" id="IPR004589">
    <property type="entry name" value="DNA_helicase_ATP-dep_RecQ"/>
</dbReference>
<comment type="caution">
    <text evidence="12">The sequence shown here is derived from an EMBL/GenBank/DDBJ whole genome shotgun (WGS) entry which is preliminary data.</text>
</comment>
<sequence>RSQPMLSRDRRRDGFCPGGQGAQLPWLRPVGRPPLRAASAPGPRRRLASAPSPSPSPSPSPRARTRPAPRRRRPRAVARPRAAPEQEREPAMMQGAGRPPRGGCGGAPVPAAARAAPPAPSLPPPPSPALLAVAAAAAGAVARRRPEAWARREGARRGLLRVRRRQLPAAEMQAALEEVRAAAAAAPAAHGGPAAEEDLGSLRVAELKGRLKALGRKVSGRKAELVARLREAAAAERPDIEGLRVDELKARLRRLGRRVSGRKAELVARLRCAAAEPAPEPEQAAGAHNCPRLPCVGGGSLHGTSGAPGPEAADAAAAAPRSTDGADPRQILETVFGKSDFRGGQEEVIAAALAGRDSCMFWATGSGKSLCYQIPAFASDAGCVVVVSPLIALMQDQVMMLNGLAGKGARHAATFLGSAQADPDVEARFARGEYRVVYMAPETLLRDHESPLRIMSELSARGVLKLVAVDEAHCISQWGPNFRVEYSHLGRIRQEVPGVPLMALTASATPRVRQDIIRNLGLRDPHVSVGSFDRPNLFIQARPRITGCLDFLVDLIRAEARSGGGIGPTIVYCVRKVMAERIADKLKQDLAAAAVPNAARVVGFYHAGMTDGQREQTHRAFLSGAMPVCVATVAFGMGVDKPNIRRVIHYCPPATMESYYQEVGRAGRDGLPSSCVLLATEEDFQAQKFYLWGLRGKPRQAAEVSLRALQDLCLAPPPACRRAELLRFFGQGLPPGPRRGCCDACEQLLAQGAPPG</sequence>
<feature type="non-terminal residue" evidence="12">
    <location>
        <position position="1"/>
    </location>
</feature>
<dbReference type="CDD" id="cd17920">
    <property type="entry name" value="DEXHc_RecQ"/>
    <property type="match status" value="1"/>
</dbReference>
<dbReference type="Pfam" id="PF00270">
    <property type="entry name" value="DEAD"/>
    <property type="match status" value="1"/>
</dbReference>
<feature type="compositionally biased region" description="Basic residues" evidence="8">
    <location>
        <begin position="63"/>
        <end position="78"/>
    </location>
</feature>
<dbReference type="PROSITE" id="PS50800">
    <property type="entry name" value="SAP"/>
    <property type="match status" value="2"/>
</dbReference>
<evidence type="ECO:0000256" key="8">
    <source>
        <dbReference type="SAM" id="MobiDB-lite"/>
    </source>
</evidence>
<evidence type="ECO:0000256" key="6">
    <source>
        <dbReference type="ARBA" id="ARBA00034617"/>
    </source>
</evidence>
<feature type="domain" description="Helicase ATP-binding" evidence="10">
    <location>
        <begin position="349"/>
        <end position="526"/>
    </location>
</feature>
<evidence type="ECO:0000256" key="4">
    <source>
        <dbReference type="ARBA" id="ARBA00022806"/>
    </source>
</evidence>
<dbReference type="PANTHER" id="PTHR13710:SF120">
    <property type="entry name" value="BIFUNCTIONAL 3'-5' EXONUCLEASE_ATP-DEPENDENT HELICASE WRN"/>
    <property type="match status" value="1"/>
</dbReference>
<dbReference type="NCBIfam" id="TIGR00614">
    <property type="entry name" value="recQ_fam"/>
    <property type="match status" value="1"/>
</dbReference>